<dbReference type="GO" id="GO:0006203">
    <property type="term" value="P:dGTP catabolic process"/>
    <property type="evidence" value="ECO:0007669"/>
    <property type="project" value="TreeGrafter"/>
</dbReference>
<dbReference type="PANTHER" id="PTHR11373:SF4">
    <property type="entry name" value="DEOXYNUCLEOSIDE TRIPHOSPHATE TRIPHOSPHOHYDROLASE SAMHD1"/>
    <property type="match status" value="1"/>
</dbReference>
<evidence type="ECO:0000259" key="2">
    <source>
        <dbReference type="SMART" id="SM00471"/>
    </source>
</evidence>
<accession>A0A2P6V7K9</accession>
<feature type="region of interest" description="Disordered" evidence="1">
    <location>
        <begin position="569"/>
        <end position="601"/>
    </location>
</feature>
<feature type="domain" description="HD/PDEase" evidence="2">
    <location>
        <begin position="118"/>
        <end position="271"/>
    </location>
</feature>
<dbReference type="InterPro" id="IPR050135">
    <property type="entry name" value="dGTPase-like"/>
</dbReference>
<dbReference type="InterPro" id="IPR006674">
    <property type="entry name" value="HD_domain"/>
</dbReference>
<feature type="region of interest" description="Disordered" evidence="1">
    <location>
        <begin position="523"/>
        <end position="545"/>
    </location>
</feature>
<gene>
    <name evidence="3" type="ORF">C2E20_6438</name>
</gene>
<dbReference type="AlphaFoldDB" id="A0A2P6V7K9"/>
<keyword evidence="4" id="KW-1185">Reference proteome</keyword>
<evidence type="ECO:0000256" key="1">
    <source>
        <dbReference type="SAM" id="MobiDB-lite"/>
    </source>
</evidence>
<comment type="caution">
    <text evidence="3">The sequence shown here is derived from an EMBL/GenBank/DDBJ whole genome shotgun (WGS) entry which is preliminary data.</text>
</comment>
<sequence>MYDDSIPLSQLANQAFNPVVPYDASILGGGAGGAGGGAPTDFSGLGASLAAAAAGTGAPTGMQPPHPLFFKRGKLFQDPIHGAFRLDAACTLLFDTRQFQRLRRLKQLGLTYYVFPGASHNRFEHSLGVAKLAHQWFHHLAQTQRGEVEVERGDQRLVQLAGLCHDLGHGPFSHVFDREFLRRKGITDWEHEEMSAAMLDHILDANHIDALPPDDIKRVKSMILSGHGPAGAAAAPPPGQQWLWDIVANGRNGIDVDKFDYLMRDSQYCGVKISCDFSRVMQFSKVIGDEICFKYTEYMNLYELFHARASMHRQVYTHKKAKAIEFMVVDALCAADPALRISHKIRNPAEFVLLDDGLLDVIENFELFRHMLNIEDEDEAALREAQGIVARLRRRELYKYVTDALIPQEYIERGQWAAPTVEDIVAHYKGGGDVQLRTEDIILQENKIDYSKRDQNPLDSVHFFDHLESTNKRKLRPDQISSMVVASHQEKSLRVYSRVASPAHVRAVHEAFEAWIRHRFGSKVSTSTPSKPPRPPPPGARAGLSLFGAGAAGEAAAAAAGIKRTRELFAGGSSNDGHGGHSNGVDDTSPSNLVKTKQQRQ</sequence>
<dbReference type="STRING" id="554055.A0A2P6V7K9"/>
<name>A0A2P6V7K9_9CHLO</name>
<dbReference type="GO" id="GO:0008832">
    <property type="term" value="F:dGTPase activity"/>
    <property type="evidence" value="ECO:0007669"/>
    <property type="project" value="TreeGrafter"/>
</dbReference>
<proteinExistence type="predicted"/>
<dbReference type="EMBL" id="LHPF02000022">
    <property type="protein sequence ID" value="PSC70072.1"/>
    <property type="molecule type" value="Genomic_DNA"/>
</dbReference>
<dbReference type="Gene3D" id="3.30.70.2760">
    <property type="match status" value="1"/>
</dbReference>
<feature type="compositionally biased region" description="Polar residues" evidence="1">
    <location>
        <begin position="588"/>
        <end position="601"/>
    </location>
</feature>
<dbReference type="PANTHER" id="PTHR11373">
    <property type="entry name" value="DEOXYNUCLEOSIDE TRIPHOSPHATE TRIPHOSPHOHYDROLASE"/>
    <property type="match status" value="1"/>
</dbReference>
<evidence type="ECO:0000313" key="4">
    <source>
        <dbReference type="Proteomes" id="UP000239649"/>
    </source>
</evidence>
<dbReference type="Pfam" id="PF01966">
    <property type="entry name" value="HD"/>
    <property type="match status" value="1"/>
</dbReference>
<feature type="compositionally biased region" description="Pro residues" evidence="1">
    <location>
        <begin position="530"/>
        <end position="539"/>
    </location>
</feature>
<protein>
    <submittedName>
        <fullName evidence="3">Deoxynucleoside triphosphate triphosphohydrolase SAMHD1-like protein</fullName>
    </submittedName>
</protein>
<evidence type="ECO:0000313" key="3">
    <source>
        <dbReference type="EMBL" id="PSC70072.1"/>
    </source>
</evidence>
<dbReference type="SMART" id="SM00471">
    <property type="entry name" value="HDc"/>
    <property type="match status" value="1"/>
</dbReference>
<reference evidence="3 4" key="1">
    <citation type="journal article" date="2018" name="Plant J.">
        <title>Genome sequences of Chlorella sorokiniana UTEX 1602 and Micractinium conductrix SAG 241.80: implications to maltose excretion by a green alga.</title>
        <authorList>
            <person name="Arriola M.B."/>
            <person name="Velmurugan N."/>
            <person name="Zhang Y."/>
            <person name="Plunkett M.H."/>
            <person name="Hondzo H."/>
            <person name="Barney B.M."/>
        </authorList>
    </citation>
    <scope>NUCLEOTIDE SEQUENCE [LARGE SCALE GENOMIC DNA]</scope>
    <source>
        <strain evidence="3 4">SAG 241.80</strain>
    </source>
</reference>
<dbReference type="CDD" id="cd00077">
    <property type="entry name" value="HDc"/>
    <property type="match status" value="1"/>
</dbReference>
<dbReference type="OrthoDB" id="9991235at2759"/>
<dbReference type="SUPFAM" id="SSF109604">
    <property type="entry name" value="HD-domain/PDEase-like"/>
    <property type="match status" value="1"/>
</dbReference>
<dbReference type="Gene3D" id="1.10.3210.10">
    <property type="entry name" value="Hypothetical protein af1432"/>
    <property type="match status" value="1"/>
</dbReference>
<organism evidence="3 4">
    <name type="scientific">Micractinium conductrix</name>
    <dbReference type="NCBI Taxonomy" id="554055"/>
    <lineage>
        <taxon>Eukaryota</taxon>
        <taxon>Viridiplantae</taxon>
        <taxon>Chlorophyta</taxon>
        <taxon>core chlorophytes</taxon>
        <taxon>Trebouxiophyceae</taxon>
        <taxon>Chlorellales</taxon>
        <taxon>Chlorellaceae</taxon>
        <taxon>Chlorella clade</taxon>
        <taxon>Micractinium</taxon>
    </lineage>
</organism>
<dbReference type="Proteomes" id="UP000239649">
    <property type="component" value="Unassembled WGS sequence"/>
</dbReference>
<dbReference type="GO" id="GO:0005634">
    <property type="term" value="C:nucleus"/>
    <property type="evidence" value="ECO:0007669"/>
    <property type="project" value="TreeGrafter"/>
</dbReference>
<dbReference type="InterPro" id="IPR003607">
    <property type="entry name" value="HD/PDEase_dom"/>
</dbReference>